<organism evidence="1">
    <name type="scientific">marine metagenome</name>
    <dbReference type="NCBI Taxonomy" id="408172"/>
    <lineage>
        <taxon>unclassified sequences</taxon>
        <taxon>metagenomes</taxon>
        <taxon>ecological metagenomes</taxon>
    </lineage>
</organism>
<reference evidence="1" key="1">
    <citation type="submission" date="2018-05" db="EMBL/GenBank/DDBJ databases">
        <authorList>
            <person name="Lanie J.A."/>
            <person name="Ng W.-L."/>
            <person name="Kazmierczak K.M."/>
            <person name="Andrzejewski T.M."/>
            <person name="Davidsen T.M."/>
            <person name="Wayne K.J."/>
            <person name="Tettelin H."/>
            <person name="Glass J.I."/>
            <person name="Rusch D."/>
            <person name="Podicherti R."/>
            <person name="Tsui H.-C.T."/>
            <person name="Winkler M.E."/>
        </authorList>
    </citation>
    <scope>NUCLEOTIDE SEQUENCE</scope>
</reference>
<evidence type="ECO:0000313" key="1">
    <source>
        <dbReference type="EMBL" id="SVD09097.1"/>
    </source>
</evidence>
<proteinExistence type="predicted"/>
<dbReference type="AlphaFoldDB" id="A0A382SIR1"/>
<protein>
    <submittedName>
        <fullName evidence="1">Uncharacterized protein</fullName>
    </submittedName>
</protein>
<accession>A0A382SIR1</accession>
<name>A0A382SIR1_9ZZZZ</name>
<gene>
    <name evidence="1" type="ORF">METZ01_LOCUS361951</name>
</gene>
<sequence>MCLKTFQIKERHMTLENVTAGVVDAQGNKVNYPHTPKLI</sequence>
<dbReference type="EMBL" id="UINC01128989">
    <property type="protein sequence ID" value="SVD09097.1"/>
    <property type="molecule type" value="Genomic_DNA"/>
</dbReference>